<name>A0A6A7Y335_9HYPH</name>
<evidence type="ECO:0000313" key="5">
    <source>
        <dbReference type="EMBL" id="MQT13473.1"/>
    </source>
</evidence>
<keyword evidence="1" id="KW-0805">Transcription regulation</keyword>
<protein>
    <submittedName>
        <fullName evidence="5">Helix-turn-helix transcriptional regulator</fullName>
    </submittedName>
</protein>
<evidence type="ECO:0000256" key="1">
    <source>
        <dbReference type="ARBA" id="ARBA00023015"/>
    </source>
</evidence>
<dbReference type="InterPro" id="IPR018060">
    <property type="entry name" value="HTH_AraC"/>
</dbReference>
<keyword evidence="6" id="KW-1185">Reference proteome</keyword>
<keyword evidence="3" id="KW-0804">Transcription</keyword>
<reference evidence="5 6" key="1">
    <citation type="submission" date="2019-09" db="EMBL/GenBank/DDBJ databases">
        <title>Segnochrobactrum spirostomi gen. nov., sp. nov., isolated from the ciliate Spirostomum cf. yagiui and description of a novel family, Segnochrobactraceae fam. nov. within the order Rhizobiales of the class Alphaproteobacteria.</title>
        <authorList>
            <person name="Akter S."/>
            <person name="Shazib S.U.A."/>
            <person name="Shin M.K."/>
        </authorList>
    </citation>
    <scope>NUCLEOTIDE SEQUENCE [LARGE SCALE GENOMIC DNA]</scope>
    <source>
        <strain evidence="5 6">Sp-1</strain>
    </source>
</reference>
<dbReference type="SUPFAM" id="SSF46689">
    <property type="entry name" value="Homeodomain-like"/>
    <property type="match status" value="2"/>
</dbReference>
<dbReference type="GO" id="GO:0043565">
    <property type="term" value="F:sequence-specific DNA binding"/>
    <property type="evidence" value="ECO:0007669"/>
    <property type="project" value="InterPro"/>
</dbReference>
<accession>A0A6A7Y335</accession>
<dbReference type="InterPro" id="IPR050204">
    <property type="entry name" value="AraC_XylS_family_regulators"/>
</dbReference>
<evidence type="ECO:0000256" key="3">
    <source>
        <dbReference type="ARBA" id="ARBA00023163"/>
    </source>
</evidence>
<evidence type="ECO:0000256" key="2">
    <source>
        <dbReference type="ARBA" id="ARBA00023125"/>
    </source>
</evidence>
<dbReference type="SMART" id="SM00342">
    <property type="entry name" value="HTH_ARAC"/>
    <property type="match status" value="1"/>
</dbReference>
<dbReference type="Pfam" id="PF12833">
    <property type="entry name" value="HTH_18"/>
    <property type="match status" value="1"/>
</dbReference>
<proteinExistence type="predicted"/>
<dbReference type="Gene3D" id="1.10.10.60">
    <property type="entry name" value="Homeodomain-like"/>
    <property type="match status" value="1"/>
</dbReference>
<dbReference type="EMBL" id="VWNA01000001">
    <property type="protein sequence ID" value="MQT13473.1"/>
    <property type="molecule type" value="Genomic_DNA"/>
</dbReference>
<dbReference type="PANTHER" id="PTHR46796:SF12">
    <property type="entry name" value="HTH-TYPE DNA-BINDING TRANSCRIPTIONAL ACTIVATOR EUTR"/>
    <property type="match status" value="1"/>
</dbReference>
<evidence type="ECO:0000259" key="4">
    <source>
        <dbReference type="PROSITE" id="PS01124"/>
    </source>
</evidence>
<dbReference type="AlphaFoldDB" id="A0A6A7Y335"/>
<dbReference type="PANTHER" id="PTHR46796">
    <property type="entry name" value="HTH-TYPE TRANSCRIPTIONAL ACTIVATOR RHAS-RELATED"/>
    <property type="match status" value="1"/>
</dbReference>
<gene>
    <name evidence="5" type="ORF">F0357_12650</name>
</gene>
<organism evidence="5 6">
    <name type="scientific">Segnochrobactrum spirostomi</name>
    <dbReference type="NCBI Taxonomy" id="2608987"/>
    <lineage>
        <taxon>Bacteria</taxon>
        <taxon>Pseudomonadati</taxon>
        <taxon>Pseudomonadota</taxon>
        <taxon>Alphaproteobacteria</taxon>
        <taxon>Hyphomicrobiales</taxon>
        <taxon>Segnochrobactraceae</taxon>
        <taxon>Segnochrobactrum</taxon>
    </lineage>
</organism>
<dbReference type="Proteomes" id="UP000332515">
    <property type="component" value="Unassembled WGS sequence"/>
</dbReference>
<dbReference type="GO" id="GO:0003700">
    <property type="term" value="F:DNA-binding transcription factor activity"/>
    <property type="evidence" value="ECO:0007669"/>
    <property type="project" value="InterPro"/>
</dbReference>
<dbReference type="PROSITE" id="PS01124">
    <property type="entry name" value="HTH_ARAC_FAMILY_2"/>
    <property type="match status" value="1"/>
</dbReference>
<comment type="caution">
    <text evidence="5">The sequence shown here is derived from an EMBL/GenBank/DDBJ whole genome shotgun (WGS) entry which is preliminary data.</text>
</comment>
<sequence length="329" mass="36194">MTVRLHPLLFGQRARVRTNSLRQMQEQVERVLGWNAEYDAIGEAGAFATQQSSTIVNNMRITALAHTPIRTRVQSDALTFFMPIDGGSIRSQVNGDAVTSAPRETALLAPAGERIGTGDGRSLLMISLDPSVMEQTARAMVRDWSGSLNLQRPLIMPLVTGGVNFDLILRNASMALDASLAQGGLTAAMAYDDIFYRAICAMLLRDRLFAEPSRSPTASTHELERACEFIVANLHGRIAMTDLEKISGLSVRSLQYAFQKRFGQSPLLWIRNERLNAARAMLAAPEEDTTVTHVALTFGFSNVGDFSKFYRQRFGELPSRTLAAARSKA</sequence>
<keyword evidence="2" id="KW-0238">DNA-binding</keyword>
<feature type="domain" description="HTH araC/xylS-type" evidence="4">
    <location>
        <begin position="224"/>
        <end position="324"/>
    </location>
</feature>
<dbReference type="InterPro" id="IPR009057">
    <property type="entry name" value="Homeodomain-like_sf"/>
</dbReference>
<evidence type="ECO:0000313" key="6">
    <source>
        <dbReference type="Proteomes" id="UP000332515"/>
    </source>
</evidence>